<dbReference type="RefSeq" id="WP_217478529.1">
    <property type="nucleotide sequence ID" value="NZ_CADIKM010000056.1"/>
</dbReference>
<dbReference type="SUPFAM" id="SSF53448">
    <property type="entry name" value="Nucleotide-diphospho-sugar transferases"/>
    <property type="match status" value="1"/>
</dbReference>
<dbReference type="Proteomes" id="UP000494115">
    <property type="component" value="Unassembled WGS sequence"/>
</dbReference>
<name>A0A6S7BKG3_9BURK</name>
<evidence type="ECO:0000313" key="3">
    <source>
        <dbReference type="Proteomes" id="UP000494115"/>
    </source>
</evidence>
<dbReference type="GO" id="GO:0016758">
    <property type="term" value="F:hexosyltransferase activity"/>
    <property type="evidence" value="ECO:0007669"/>
    <property type="project" value="UniProtKB-ARBA"/>
</dbReference>
<dbReference type="InterPro" id="IPR029044">
    <property type="entry name" value="Nucleotide-diphossugar_trans"/>
</dbReference>
<dbReference type="InterPro" id="IPR001173">
    <property type="entry name" value="Glyco_trans_2-like"/>
</dbReference>
<dbReference type="AlphaFoldDB" id="A0A6S7BKG3"/>
<feature type="domain" description="Glycosyltransferase 2-like" evidence="1">
    <location>
        <begin position="7"/>
        <end position="160"/>
    </location>
</feature>
<accession>A0A6S7BKG3</accession>
<dbReference type="EMBL" id="CADIKM010000056">
    <property type="protein sequence ID" value="CAB3803538.1"/>
    <property type="molecule type" value="Genomic_DNA"/>
</dbReference>
<sequence>MQTMKISVAMAAYNGEAYIREQLDSIAKQTLLPDELVITDDSPDRLTEDAINAFKVTSPVRIDYYRNETRQGFPENFFKAIGLCKGELIAFADQDDVWMPRKLELMTAQFADPEVMLVTHKVTIVDSQLKVKEDLDDNHWSYVGTFEPLQTDPWYLLFGMSAMVRGALFRVTDLKVRPLDFSRDGLASHDMWAWFMGGALGKIVGLPDKLALYRQHAVSVVGAPKQSSLAARIAYSIKTGRSHYDKMASISHDRAKVLSQVTQPDLAARARAAETFYMVLYQQNADRASLYAPEKTLIERASAGLRLLRKAGYRPQAQGGFGLKALFKDLFLFLLVRRVA</sequence>
<reference evidence="2 3" key="1">
    <citation type="submission" date="2020-04" db="EMBL/GenBank/DDBJ databases">
        <authorList>
            <person name="De Canck E."/>
        </authorList>
    </citation>
    <scope>NUCLEOTIDE SEQUENCE [LARGE SCALE GENOMIC DNA]</scope>
    <source>
        <strain evidence="2 3">LMG 28138</strain>
    </source>
</reference>
<proteinExistence type="predicted"/>
<dbReference type="Gene3D" id="3.90.550.10">
    <property type="entry name" value="Spore Coat Polysaccharide Biosynthesis Protein SpsA, Chain A"/>
    <property type="match status" value="1"/>
</dbReference>
<evidence type="ECO:0000313" key="2">
    <source>
        <dbReference type="EMBL" id="CAB3803538.1"/>
    </source>
</evidence>
<evidence type="ECO:0000259" key="1">
    <source>
        <dbReference type="Pfam" id="PF00535"/>
    </source>
</evidence>
<keyword evidence="3" id="KW-1185">Reference proteome</keyword>
<organism evidence="2 3">
    <name type="scientific">Pararobbsia alpina</name>
    <dbReference type="NCBI Taxonomy" id="621374"/>
    <lineage>
        <taxon>Bacteria</taxon>
        <taxon>Pseudomonadati</taxon>
        <taxon>Pseudomonadota</taxon>
        <taxon>Betaproteobacteria</taxon>
        <taxon>Burkholderiales</taxon>
        <taxon>Burkholderiaceae</taxon>
        <taxon>Pararobbsia</taxon>
    </lineage>
</organism>
<dbReference type="PANTHER" id="PTHR22916:SF3">
    <property type="entry name" value="UDP-GLCNAC:BETAGAL BETA-1,3-N-ACETYLGLUCOSAMINYLTRANSFERASE-LIKE PROTEIN 1"/>
    <property type="match status" value="1"/>
</dbReference>
<protein>
    <recommendedName>
        <fullName evidence="1">Glycosyltransferase 2-like domain-containing protein</fullName>
    </recommendedName>
</protein>
<dbReference type="Pfam" id="PF00535">
    <property type="entry name" value="Glycos_transf_2"/>
    <property type="match status" value="1"/>
</dbReference>
<gene>
    <name evidence="2" type="ORF">LMG28138_05367</name>
</gene>
<dbReference type="PANTHER" id="PTHR22916">
    <property type="entry name" value="GLYCOSYLTRANSFERASE"/>
    <property type="match status" value="1"/>
</dbReference>